<feature type="region of interest" description="Disordered" evidence="1">
    <location>
        <begin position="1"/>
        <end position="157"/>
    </location>
</feature>
<feature type="compositionally biased region" description="Low complexity" evidence="1">
    <location>
        <begin position="69"/>
        <end position="79"/>
    </location>
</feature>
<evidence type="ECO:0000313" key="2">
    <source>
        <dbReference type="EMBL" id="KAE8237261.1"/>
    </source>
</evidence>
<feature type="region of interest" description="Disordered" evidence="1">
    <location>
        <begin position="454"/>
        <end position="523"/>
    </location>
</feature>
<accession>A0A8X7SSF8</accession>
<feature type="compositionally biased region" description="Basic and acidic residues" evidence="1">
    <location>
        <begin position="1"/>
        <end position="15"/>
    </location>
</feature>
<reference evidence="2" key="1">
    <citation type="submission" date="2016-04" db="EMBL/GenBank/DDBJ databases">
        <authorList>
            <person name="Nguyen H.D."/>
            <person name="Samba Siva P."/>
            <person name="Cullis J."/>
            <person name="Levesque C.A."/>
            <person name="Hambleton S."/>
        </authorList>
    </citation>
    <scope>NUCLEOTIDE SEQUENCE</scope>
    <source>
        <strain evidence="2">DAOMC 236426</strain>
    </source>
</reference>
<name>A0A8X7SSF8_9BASI</name>
<keyword evidence="3" id="KW-1185">Reference proteome</keyword>
<sequence length="523" mass="55576">MDSKQPRHSFARELFRFNNSSSSPSPSSSQNAPIQRIGSADGGPASPYGVIQHRSGNRAAVPMRKAKTHSSTFSSDSTTNAKDGADKGNSDKRANRLSAVLSPRLWSSGRSARSESKSHSKSASTDRAAAVAVSPPPTSAAHSHSPPTPPTSEAKDSRVQHVVAMNDSAVIELPVGTRIGKLARANFKQHVQPDRLPNPPSTLGQGKVRHASMPASFFTSPDTPPSPNYQQQQQAFPLPLPAGQKARTMLVGISPPPTAALDGSLATFQHLLKHVLRENEEAILHTVLPESHARRQVTSPQDLIELTAELEREDEQFLEMQSACMNFLTLLAVELETTQRFVKIHVTQAQPPDGGTAAQARAHSRSHSRSHSRTRSRASSGAGTGHIRSPSLGGLLALGGSSGGVESDRGRSRVCATLKAREDEAIANELVRVARENNADLIVVGQPALLHEEAGDDPHRVQPHSRPQSRPHSRAASRVPSISGLRQVAEAGGDANFDPSRRGSRASKGSGGGDNGRRGSAIG</sequence>
<reference evidence="2" key="2">
    <citation type="journal article" date="2019" name="IMA Fungus">
        <title>Genome sequencing and comparison of five Tilletia species to identify candidate genes for the detection of regulated species infecting wheat.</title>
        <authorList>
            <person name="Nguyen H.D.T."/>
            <person name="Sultana T."/>
            <person name="Kesanakurti P."/>
            <person name="Hambleton S."/>
        </authorList>
    </citation>
    <scope>NUCLEOTIDE SEQUENCE</scope>
    <source>
        <strain evidence="2">DAOMC 236426</strain>
    </source>
</reference>
<dbReference type="AlphaFoldDB" id="A0A8X7SSF8"/>
<feature type="compositionally biased region" description="Basic residues" evidence="1">
    <location>
        <begin position="362"/>
        <end position="376"/>
    </location>
</feature>
<evidence type="ECO:0000313" key="3">
    <source>
        <dbReference type="Proteomes" id="UP000077684"/>
    </source>
</evidence>
<feature type="compositionally biased region" description="Basic and acidic residues" evidence="1">
    <location>
        <begin position="83"/>
        <end position="94"/>
    </location>
</feature>
<evidence type="ECO:0000256" key="1">
    <source>
        <dbReference type="SAM" id="MobiDB-lite"/>
    </source>
</evidence>
<proteinExistence type="predicted"/>
<comment type="caution">
    <text evidence="2">The sequence shown here is derived from an EMBL/GenBank/DDBJ whole genome shotgun (WGS) entry which is preliminary data.</text>
</comment>
<dbReference type="EMBL" id="LWDE02002587">
    <property type="protein sequence ID" value="KAE8237261.1"/>
    <property type="molecule type" value="Genomic_DNA"/>
</dbReference>
<dbReference type="Proteomes" id="UP000077684">
    <property type="component" value="Unassembled WGS sequence"/>
</dbReference>
<feature type="region of interest" description="Disordered" evidence="1">
    <location>
        <begin position="347"/>
        <end position="411"/>
    </location>
</feature>
<organism evidence="2 3">
    <name type="scientific">Tilletia controversa</name>
    <name type="common">dwarf bunt fungus</name>
    <dbReference type="NCBI Taxonomy" id="13291"/>
    <lineage>
        <taxon>Eukaryota</taxon>
        <taxon>Fungi</taxon>
        <taxon>Dikarya</taxon>
        <taxon>Basidiomycota</taxon>
        <taxon>Ustilaginomycotina</taxon>
        <taxon>Exobasidiomycetes</taxon>
        <taxon>Tilletiales</taxon>
        <taxon>Tilletiaceae</taxon>
        <taxon>Tilletia</taxon>
    </lineage>
</organism>
<protein>
    <submittedName>
        <fullName evidence="2">Uncharacterized protein</fullName>
    </submittedName>
</protein>
<feature type="compositionally biased region" description="Low complexity" evidence="1">
    <location>
        <begin position="128"/>
        <end position="145"/>
    </location>
</feature>
<gene>
    <name evidence="2" type="ORF">A4X06_0g9283</name>
</gene>
<feature type="non-terminal residue" evidence="2">
    <location>
        <position position="523"/>
    </location>
</feature>
<feature type="compositionally biased region" description="Basic residues" evidence="1">
    <location>
        <begin position="461"/>
        <end position="475"/>
    </location>
</feature>
<feature type="compositionally biased region" description="Low complexity" evidence="1">
    <location>
        <begin position="20"/>
        <end position="29"/>
    </location>
</feature>